<gene>
    <name evidence="5" type="primary">rpmI</name>
    <name evidence="8" type="ORF">BINDI_0432</name>
</gene>
<dbReference type="Pfam" id="PF01632">
    <property type="entry name" value="Ribosomal_L35p"/>
    <property type="match status" value="1"/>
</dbReference>
<reference evidence="8 9" key="1">
    <citation type="journal article" date="2014" name="Appl. Environ. Microbiol.">
        <title>Genomic encyclopedia of type strains of the genus Bifidobacterium.</title>
        <authorList>
            <person name="Milani C."/>
            <person name="Lugli G.A."/>
            <person name="Duranti S."/>
            <person name="Turroni F."/>
            <person name="Bottacini F."/>
            <person name="Mangifesta M."/>
            <person name="Sanchez B."/>
            <person name="Viappiani A."/>
            <person name="Mancabelli L."/>
            <person name="Taminiau B."/>
            <person name="Delcenserie V."/>
            <person name="Barrangou R."/>
            <person name="Margolles A."/>
            <person name="van Sinderen D."/>
            <person name="Ventura M."/>
        </authorList>
    </citation>
    <scope>NUCLEOTIDE SEQUENCE [LARGE SCALE GENOMIC DNA]</scope>
    <source>
        <strain evidence="8 9">LMG 11587</strain>
    </source>
</reference>
<dbReference type="PRINTS" id="PR00064">
    <property type="entry name" value="RIBOSOMALL35"/>
</dbReference>
<proteinExistence type="inferred from homology"/>
<dbReference type="NCBIfam" id="TIGR00001">
    <property type="entry name" value="rpmI_bact"/>
    <property type="match status" value="1"/>
</dbReference>
<evidence type="ECO:0000256" key="1">
    <source>
        <dbReference type="ARBA" id="ARBA00006598"/>
    </source>
</evidence>
<evidence type="ECO:0000256" key="7">
    <source>
        <dbReference type="SAM" id="MobiDB-lite"/>
    </source>
</evidence>
<comment type="similarity">
    <text evidence="1 5 6">Belongs to the bacterial ribosomal protein bL35 family.</text>
</comment>
<organism evidence="8 9">
    <name type="scientific">Bifidobacterium [indicum] DSM 20214 = LMG 11587</name>
    <dbReference type="NCBI Taxonomy" id="1341694"/>
    <lineage>
        <taxon>Bacteria</taxon>
        <taxon>Bacillati</taxon>
        <taxon>Actinomycetota</taxon>
        <taxon>Actinomycetes</taxon>
        <taxon>Bifidobacteriales</taxon>
        <taxon>Bifidobacteriaceae</taxon>
        <taxon>Bifidobacterium</taxon>
    </lineage>
</organism>
<dbReference type="PROSITE" id="PS00936">
    <property type="entry name" value="RIBOSOMAL_L35"/>
    <property type="match status" value="1"/>
</dbReference>
<accession>A0A087VTQ9</accession>
<keyword evidence="2 5" id="KW-0689">Ribosomal protein</keyword>
<dbReference type="InterPro" id="IPR018265">
    <property type="entry name" value="Ribosomal_bL35_CS"/>
</dbReference>
<dbReference type="FunFam" id="4.10.410.60:FF:000001">
    <property type="entry name" value="50S ribosomal protein L35"/>
    <property type="match status" value="1"/>
</dbReference>
<feature type="compositionally biased region" description="Polar residues" evidence="7">
    <location>
        <begin position="1"/>
        <end position="10"/>
    </location>
</feature>
<dbReference type="EMBL" id="CP006018">
    <property type="protein sequence ID" value="AIC91713.1"/>
    <property type="molecule type" value="Genomic_DNA"/>
</dbReference>
<evidence type="ECO:0000313" key="9">
    <source>
        <dbReference type="Proteomes" id="UP000028569"/>
    </source>
</evidence>
<evidence type="ECO:0000256" key="2">
    <source>
        <dbReference type="ARBA" id="ARBA00022980"/>
    </source>
</evidence>
<dbReference type="InterPro" id="IPR001706">
    <property type="entry name" value="Ribosomal_bL35"/>
</dbReference>
<name>A0A087VTQ9_9BIFI</name>
<dbReference type="PANTHER" id="PTHR33343">
    <property type="entry name" value="54S RIBOSOMAL PROTEIN BL35M"/>
    <property type="match status" value="1"/>
</dbReference>
<evidence type="ECO:0000313" key="8">
    <source>
        <dbReference type="EMBL" id="AIC91713.1"/>
    </source>
</evidence>
<dbReference type="RefSeq" id="WP_033489861.1">
    <property type="nucleotide sequence ID" value="NZ_CP006018.1"/>
</dbReference>
<dbReference type="HOGENOM" id="CLU_169643_4_2_11"/>
<dbReference type="GO" id="GO:0022625">
    <property type="term" value="C:cytosolic large ribosomal subunit"/>
    <property type="evidence" value="ECO:0007669"/>
    <property type="project" value="TreeGrafter"/>
</dbReference>
<dbReference type="GeneID" id="91565920"/>
<dbReference type="AlphaFoldDB" id="A0A087VTQ9"/>
<keyword evidence="9" id="KW-1185">Reference proteome</keyword>
<evidence type="ECO:0000256" key="5">
    <source>
        <dbReference type="HAMAP-Rule" id="MF_00514"/>
    </source>
</evidence>
<feature type="region of interest" description="Disordered" evidence="7">
    <location>
        <begin position="1"/>
        <end position="64"/>
    </location>
</feature>
<evidence type="ECO:0000256" key="4">
    <source>
        <dbReference type="ARBA" id="ARBA00071664"/>
    </source>
</evidence>
<dbReference type="InterPro" id="IPR021137">
    <property type="entry name" value="Ribosomal_bL35-like"/>
</dbReference>
<feature type="compositionally biased region" description="Polar residues" evidence="7">
    <location>
        <begin position="46"/>
        <end position="56"/>
    </location>
</feature>
<sequence>MPKMKSNSAASKRVRVTGTGKLMAAGSGMRHNLEHKSAKKRRHLSTDQVLAPSQSKNMKKMLGR</sequence>
<evidence type="ECO:0000256" key="3">
    <source>
        <dbReference type="ARBA" id="ARBA00023274"/>
    </source>
</evidence>
<dbReference type="HAMAP" id="MF_00514">
    <property type="entry name" value="Ribosomal_bL35"/>
    <property type="match status" value="1"/>
</dbReference>
<keyword evidence="3 5" id="KW-0687">Ribonucleoprotein</keyword>
<dbReference type="GO" id="GO:0003735">
    <property type="term" value="F:structural constituent of ribosome"/>
    <property type="evidence" value="ECO:0007669"/>
    <property type="project" value="InterPro"/>
</dbReference>
<dbReference type="SUPFAM" id="SSF143034">
    <property type="entry name" value="L35p-like"/>
    <property type="match status" value="1"/>
</dbReference>
<dbReference type="PANTHER" id="PTHR33343:SF1">
    <property type="entry name" value="LARGE RIBOSOMAL SUBUNIT PROTEIN BL35M"/>
    <property type="match status" value="1"/>
</dbReference>
<dbReference type="Gene3D" id="4.10.410.60">
    <property type="match status" value="1"/>
</dbReference>
<protein>
    <recommendedName>
        <fullName evidence="4 5">Large ribosomal subunit protein bL35</fullName>
    </recommendedName>
</protein>
<dbReference type="OrthoDB" id="9804851at2"/>
<dbReference type="Proteomes" id="UP000028569">
    <property type="component" value="Chromosome"/>
</dbReference>
<dbReference type="KEGG" id="bii:BINDI_0432"/>
<evidence type="ECO:0000256" key="6">
    <source>
        <dbReference type="RuleBase" id="RU000568"/>
    </source>
</evidence>
<dbReference type="InterPro" id="IPR037229">
    <property type="entry name" value="Ribosomal_bL35_sf"/>
</dbReference>
<dbReference type="GO" id="GO:0006412">
    <property type="term" value="P:translation"/>
    <property type="evidence" value="ECO:0007669"/>
    <property type="project" value="UniProtKB-UniRule"/>
</dbReference>